<dbReference type="Proteomes" id="UP000710385">
    <property type="component" value="Unassembled WGS sequence"/>
</dbReference>
<gene>
    <name evidence="1" type="ORF">HS096_05770</name>
</gene>
<organism evidence="1 2">
    <name type="scientific">candidate division WWE3 bacterium</name>
    <dbReference type="NCBI Taxonomy" id="2053526"/>
    <lineage>
        <taxon>Bacteria</taxon>
        <taxon>Katanobacteria</taxon>
    </lineage>
</organism>
<sequence length="54" mass="5946">MAVKGADSALFVDASTLVYANVLEAPRHKKNALATITTAFEDGRELWISRQVIR</sequence>
<evidence type="ECO:0000313" key="1">
    <source>
        <dbReference type="EMBL" id="MBE7525804.1"/>
    </source>
</evidence>
<protein>
    <submittedName>
        <fullName evidence="1">Uncharacterized protein</fullName>
    </submittedName>
</protein>
<proteinExistence type="predicted"/>
<comment type="caution">
    <text evidence="1">The sequence shown here is derived from an EMBL/GenBank/DDBJ whole genome shotgun (WGS) entry which is preliminary data.</text>
</comment>
<accession>A0A928Y753</accession>
<reference evidence="1" key="1">
    <citation type="submission" date="2020-05" db="EMBL/GenBank/DDBJ databases">
        <title>High-Quality Genomes of Partial-Nitritation/Anammox System by Hierarchical Clustering Based Hybrid Assembly.</title>
        <authorList>
            <person name="Liu L."/>
            <person name="Wang Y."/>
            <person name="Che Y."/>
            <person name="Chen Y."/>
            <person name="Xia Y."/>
            <person name="Luo R."/>
            <person name="Cheng S.H."/>
            <person name="Zheng C."/>
            <person name="Zhang T."/>
        </authorList>
    </citation>
    <scope>NUCLEOTIDE SEQUENCE</scope>
    <source>
        <strain evidence="1">H1_PAT1</strain>
    </source>
</reference>
<dbReference type="EMBL" id="JABTTY010000002">
    <property type="protein sequence ID" value="MBE7525804.1"/>
    <property type="molecule type" value="Genomic_DNA"/>
</dbReference>
<evidence type="ECO:0000313" key="2">
    <source>
        <dbReference type="Proteomes" id="UP000710385"/>
    </source>
</evidence>
<dbReference type="AlphaFoldDB" id="A0A928Y753"/>
<name>A0A928Y753_UNCKA</name>